<evidence type="ECO:0000259" key="1">
    <source>
        <dbReference type="Pfam" id="PF03551"/>
    </source>
</evidence>
<keyword evidence="3" id="KW-1185">Reference proteome</keyword>
<dbReference type="InterPro" id="IPR052509">
    <property type="entry name" value="Metal_resp_DNA-bind_regulator"/>
</dbReference>
<dbReference type="EMBL" id="CAKP01000005">
    <property type="protein sequence ID" value="CCC57825.1"/>
    <property type="molecule type" value="Genomic_DNA"/>
</dbReference>
<organism evidence="2 3">
    <name type="scientific">Caloramator australicus RC3</name>
    <dbReference type="NCBI Taxonomy" id="857293"/>
    <lineage>
        <taxon>Bacteria</taxon>
        <taxon>Bacillati</taxon>
        <taxon>Bacillota</taxon>
        <taxon>Clostridia</taxon>
        <taxon>Eubacteriales</taxon>
        <taxon>Clostridiaceae</taxon>
        <taxon>Caloramator</taxon>
    </lineage>
</organism>
<dbReference type="eggNOG" id="COG1695">
    <property type="taxonomic scope" value="Bacteria"/>
</dbReference>
<evidence type="ECO:0000313" key="3">
    <source>
        <dbReference type="Proteomes" id="UP000007652"/>
    </source>
</evidence>
<dbReference type="PANTHER" id="PTHR33169">
    <property type="entry name" value="PADR-FAMILY TRANSCRIPTIONAL REGULATOR"/>
    <property type="match status" value="1"/>
</dbReference>
<dbReference type="RefSeq" id="WP_008907548.1">
    <property type="nucleotide sequence ID" value="NZ_CAKP01000005.1"/>
</dbReference>
<sequence>MSNKILRKLFLGFIQVHILYHAYKEPFFGSWMMEELKEHGYNIGPGTLYPILHSMEKEGLLVREDKLINGKIRKYYSITKEGIEALKEAKKRAKQLYEEIFK</sequence>
<dbReference type="OrthoDB" id="9808017at2"/>
<dbReference type="InterPro" id="IPR036390">
    <property type="entry name" value="WH_DNA-bd_sf"/>
</dbReference>
<evidence type="ECO:0000313" key="2">
    <source>
        <dbReference type="EMBL" id="CCC57825.1"/>
    </source>
</evidence>
<dbReference type="Pfam" id="PF03551">
    <property type="entry name" value="PadR"/>
    <property type="match status" value="1"/>
</dbReference>
<dbReference type="Gene3D" id="1.10.10.10">
    <property type="entry name" value="Winged helix-like DNA-binding domain superfamily/Winged helix DNA-binding domain"/>
    <property type="match status" value="1"/>
</dbReference>
<feature type="domain" description="Transcription regulator PadR N-terminal" evidence="1">
    <location>
        <begin position="18"/>
        <end position="88"/>
    </location>
</feature>
<dbReference type="SUPFAM" id="SSF46785">
    <property type="entry name" value="Winged helix' DNA-binding domain"/>
    <property type="match status" value="1"/>
</dbReference>
<dbReference type="Proteomes" id="UP000007652">
    <property type="component" value="Unassembled WGS sequence"/>
</dbReference>
<protein>
    <submittedName>
        <fullName evidence="2">Transcriptional regulator, PadR family</fullName>
    </submittedName>
</protein>
<name>G0V3Y5_9CLOT</name>
<gene>
    <name evidence="2" type="ORF">CAAU_0176</name>
</gene>
<dbReference type="InterPro" id="IPR005149">
    <property type="entry name" value="Tscrpt_reg_PadR_N"/>
</dbReference>
<accession>G0V3Y5</accession>
<dbReference type="InterPro" id="IPR036388">
    <property type="entry name" value="WH-like_DNA-bd_sf"/>
</dbReference>
<proteinExistence type="predicted"/>
<dbReference type="AlphaFoldDB" id="G0V3Y5"/>
<dbReference type="STRING" id="857293.CAAU_0176"/>
<reference evidence="2 3" key="1">
    <citation type="journal article" date="2011" name="J. Bacteriol.">
        <title>Draft genome sequence of Caloramator australicus strain RC3T, a thermoanaerobe from the Great Artesian Basin of Australia.</title>
        <authorList>
            <person name="Ogg C.D."/>
            <person name="Patel B.K.C."/>
        </authorList>
    </citation>
    <scope>NUCLEOTIDE SEQUENCE [LARGE SCALE GENOMIC DNA]</scope>
    <source>
        <strain evidence="2 3">RC3</strain>
    </source>
</reference>
<comment type="caution">
    <text evidence="2">The sequence shown here is derived from an EMBL/GenBank/DDBJ whole genome shotgun (WGS) entry which is preliminary data.</text>
</comment>
<dbReference type="PANTHER" id="PTHR33169:SF14">
    <property type="entry name" value="TRANSCRIPTIONAL REGULATOR RV3488"/>
    <property type="match status" value="1"/>
</dbReference>